<organism evidence="1 2">
    <name type="scientific">Racocetra persica</name>
    <dbReference type="NCBI Taxonomy" id="160502"/>
    <lineage>
        <taxon>Eukaryota</taxon>
        <taxon>Fungi</taxon>
        <taxon>Fungi incertae sedis</taxon>
        <taxon>Mucoromycota</taxon>
        <taxon>Glomeromycotina</taxon>
        <taxon>Glomeromycetes</taxon>
        <taxon>Diversisporales</taxon>
        <taxon>Gigasporaceae</taxon>
        <taxon>Racocetra</taxon>
    </lineage>
</organism>
<name>A0ACA9PH14_9GLOM</name>
<comment type="caution">
    <text evidence="1">The sequence shown here is derived from an EMBL/GenBank/DDBJ whole genome shotgun (WGS) entry which is preliminary data.</text>
</comment>
<gene>
    <name evidence="1" type="ORF">RPERSI_LOCUS10128</name>
</gene>
<sequence length="400" mass="43394">MASQESSADLEQAVLVNSVCANCGSSAKYLCEACGQTGPRYCSPKCQTSHWEKGHSSVCASALSETESEEHGNVRNSRILRRSSSKVYSRGNVAQLINLKNRRSNPDALTSSTSVRLPDSNDQSPVIDAEQTDEFRFYMQQVYKIIKPVVLCIVLSILWVKLSKAPSYLEIGSSNQVPNNSSDNLSSLSSSIYVAAILIGQIIVATVVIVFLFKYGFTKAFSLTGLSPYTTWILLGLLAIWDLIAVLCPFGPLRILVESSKKNQREIPALLYSVNAIWLMAAPKISTQIPPSRLSAHTDSSPSSFISSVNSTSSAKISPTFIPPGEDIPLSENVGHNSYSRDADAETHNNIGANNSSDSLQTNVNPPENSMSPDEEEDERNGLKLGLGDFVFYSVLVAQA</sequence>
<protein>
    <submittedName>
        <fullName evidence="1">9948_t:CDS:1</fullName>
    </submittedName>
</protein>
<evidence type="ECO:0000313" key="1">
    <source>
        <dbReference type="EMBL" id="CAG8703397.1"/>
    </source>
</evidence>
<proteinExistence type="predicted"/>
<dbReference type="EMBL" id="CAJVQC010019755">
    <property type="protein sequence ID" value="CAG8703397.1"/>
    <property type="molecule type" value="Genomic_DNA"/>
</dbReference>
<reference evidence="1" key="1">
    <citation type="submission" date="2021-06" db="EMBL/GenBank/DDBJ databases">
        <authorList>
            <person name="Kallberg Y."/>
            <person name="Tangrot J."/>
            <person name="Rosling A."/>
        </authorList>
    </citation>
    <scope>NUCLEOTIDE SEQUENCE</scope>
    <source>
        <strain evidence="1">MA461A</strain>
    </source>
</reference>
<feature type="non-terminal residue" evidence="1">
    <location>
        <position position="400"/>
    </location>
</feature>
<accession>A0ACA9PH14</accession>
<dbReference type="Proteomes" id="UP000789920">
    <property type="component" value="Unassembled WGS sequence"/>
</dbReference>
<keyword evidence="2" id="KW-1185">Reference proteome</keyword>
<evidence type="ECO:0000313" key="2">
    <source>
        <dbReference type="Proteomes" id="UP000789920"/>
    </source>
</evidence>